<dbReference type="Pfam" id="PF13905">
    <property type="entry name" value="Thioredoxin_8"/>
    <property type="match status" value="1"/>
</dbReference>
<feature type="domain" description="Thioredoxin-like fold" evidence="1">
    <location>
        <begin position="56"/>
        <end position="147"/>
    </location>
</feature>
<keyword evidence="3" id="KW-1185">Reference proteome</keyword>
<sequence>MEQASATVKQSKYGVDLAKRLEQIETKVKQLDLEKQVVATDTRLSEIPWDSLKNRKYLLLSFWNSADQASASTVKKLENAAPALEKKGIEVLPISMESQFSKWKKNTERLGLEYNYRMRNEAQQDLINILYLSELPRLVLVKPNGEVINDDFRLKQLEELE</sequence>
<gene>
    <name evidence="2" type="ORF">GCM10023231_21100</name>
</gene>
<reference evidence="3" key="1">
    <citation type="journal article" date="2019" name="Int. J. Syst. Evol. Microbiol.">
        <title>The Global Catalogue of Microorganisms (GCM) 10K type strain sequencing project: providing services to taxonomists for standard genome sequencing and annotation.</title>
        <authorList>
            <consortium name="The Broad Institute Genomics Platform"/>
            <consortium name="The Broad Institute Genome Sequencing Center for Infectious Disease"/>
            <person name="Wu L."/>
            <person name="Ma J."/>
        </authorList>
    </citation>
    <scope>NUCLEOTIDE SEQUENCE [LARGE SCALE GENOMIC DNA]</scope>
    <source>
        <strain evidence="3">JCM 18200</strain>
    </source>
</reference>
<evidence type="ECO:0000313" key="2">
    <source>
        <dbReference type="EMBL" id="GAA4792713.1"/>
    </source>
</evidence>
<comment type="caution">
    <text evidence="2">The sequence shown here is derived from an EMBL/GenBank/DDBJ whole genome shotgun (WGS) entry which is preliminary data.</text>
</comment>
<dbReference type="InterPro" id="IPR036249">
    <property type="entry name" value="Thioredoxin-like_sf"/>
</dbReference>
<dbReference type="SUPFAM" id="SSF52833">
    <property type="entry name" value="Thioredoxin-like"/>
    <property type="match status" value="1"/>
</dbReference>
<dbReference type="EMBL" id="BAABIQ010000033">
    <property type="protein sequence ID" value="GAA4792713.1"/>
    <property type="molecule type" value="Genomic_DNA"/>
</dbReference>
<accession>A0ABP9BBU1</accession>
<dbReference type="Gene3D" id="3.40.30.10">
    <property type="entry name" value="Glutaredoxin"/>
    <property type="match status" value="1"/>
</dbReference>
<organism evidence="2 3">
    <name type="scientific">Olivibacter ginsenosidimutans</name>
    <dbReference type="NCBI Taxonomy" id="1176537"/>
    <lineage>
        <taxon>Bacteria</taxon>
        <taxon>Pseudomonadati</taxon>
        <taxon>Bacteroidota</taxon>
        <taxon>Sphingobacteriia</taxon>
        <taxon>Sphingobacteriales</taxon>
        <taxon>Sphingobacteriaceae</taxon>
        <taxon>Olivibacter</taxon>
    </lineage>
</organism>
<proteinExistence type="predicted"/>
<protein>
    <recommendedName>
        <fullName evidence="1">Thioredoxin-like fold domain-containing protein</fullName>
    </recommendedName>
</protein>
<dbReference type="InterPro" id="IPR012336">
    <property type="entry name" value="Thioredoxin-like_fold"/>
</dbReference>
<dbReference type="Proteomes" id="UP001501411">
    <property type="component" value="Unassembled WGS sequence"/>
</dbReference>
<evidence type="ECO:0000259" key="1">
    <source>
        <dbReference type="Pfam" id="PF13905"/>
    </source>
</evidence>
<evidence type="ECO:0000313" key="3">
    <source>
        <dbReference type="Proteomes" id="UP001501411"/>
    </source>
</evidence>
<name>A0ABP9BBU1_9SPHI</name>